<proteinExistence type="predicted"/>
<evidence type="ECO:0000313" key="1">
    <source>
        <dbReference type="EMBL" id="GAI79547.1"/>
    </source>
</evidence>
<dbReference type="AlphaFoldDB" id="X1RFR5"/>
<sequence>RLDMFSREEREGFAQYGNEVDKFNSKQVAVIGR</sequence>
<reference evidence="1" key="1">
    <citation type="journal article" date="2014" name="Front. Microbiol.">
        <title>High frequency of phylogenetically diverse reductive dehalogenase-homologous genes in deep subseafloor sedimentary metagenomes.</title>
        <authorList>
            <person name="Kawai M."/>
            <person name="Futagami T."/>
            <person name="Toyoda A."/>
            <person name="Takaki Y."/>
            <person name="Nishi S."/>
            <person name="Hori S."/>
            <person name="Arai W."/>
            <person name="Tsubouchi T."/>
            <person name="Morono Y."/>
            <person name="Uchiyama I."/>
            <person name="Ito T."/>
            <person name="Fujiyama A."/>
            <person name="Inagaki F."/>
            <person name="Takami H."/>
        </authorList>
    </citation>
    <scope>NUCLEOTIDE SEQUENCE</scope>
    <source>
        <strain evidence="1">Expedition CK06-06</strain>
    </source>
</reference>
<organism evidence="1">
    <name type="scientific">marine sediment metagenome</name>
    <dbReference type="NCBI Taxonomy" id="412755"/>
    <lineage>
        <taxon>unclassified sequences</taxon>
        <taxon>metagenomes</taxon>
        <taxon>ecological metagenomes</taxon>
    </lineage>
</organism>
<name>X1RFR5_9ZZZZ</name>
<accession>X1RFR5</accession>
<protein>
    <submittedName>
        <fullName evidence="1">Uncharacterized protein</fullName>
    </submittedName>
</protein>
<gene>
    <name evidence="1" type="ORF">S12H4_14070</name>
</gene>
<comment type="caution">
    <text evidence="1">The sequence shown here is derived from an EMBL/GenBank/DDBJ whole genome shotgun (WGS) entry which is preliminary data.</text>
</comment>
<dbReference type="EMBL" id="BARW01006698">
    <property type="protein sequence ID" value="GAI79547.1"/>
    <property type="molecule type" value="Genomic_DNA"/>
</dbReference>
<feature type="non-terminal residue" evidence="1">
    <location>
        <position position="1"/>
    </location>
</feature>